<dbReference type="EMBL" id="CP048000">
    <property type="protein sequence ID" value="QHQ63826.1"/>
    <property type="molecule type" value="Genomic_DNA"/>
</dbReference>
<dbReference type="GO" id="GO:0016987">
    <property type="term" value="F:sigma factor activity"/>
    <property type="evidence" value="ECO:0007669"/>
    <property type="project" value="UniProtKB-KW"/>
</dbReference>
<keyword evidence="3" id="KW-0731">Sigma factor</keyword>
<proteinExistence type="inferred from homology"/>
<comment type="similarity">
    <text evidence="1">Belongs to the sigma-70 factor family. ECF subfamily.</text>
</comment>
<dbReference type="InterPro" id="IPR013324">
    <property type="entry name" value="RNA_pol_sigma_r3/r4-like"/>
</dbReference>
<evidence type="ECO:0000313" key="7">
    <source>
        <dbReference type="Proteomes" id="UP000464314"/>
    </source>
</evidence>
<keyword evidence="2" id="KW-0805">Transcription regulation</keyword>
<keyword evidence="4" id="KW-0804">Transcription</keyword>
<dbReference type="SUPFAM" id="SSF88659">
    <property type="entry name" value="Sigma3 and sigma4 domains of RNA polymerase sigma factors"/>
    <property type="match status" value="1"/>
</dbReference>
<dbReference type="PANTHER" id="PTHR43133">
    <property type="entry name" value="RNA POLYMERASE ECF-TYPE SIGMA FACTO"/>
    <property type="match status" value="1"/>
</dbReference>
<organism evidence="6 7">
    <name type="scientific">Anaerocolumna sedimenticola</name>
    <dbReference type="NCBI Taxonomy" id="2696063"/>
    <lineage>
        <taxon>Bacteria</taxon>
        <taxon>Bacillati</taxon>
        <taxon>Bacillota</taxon>
        <taxon>Clostridia</taxon>
        <taxon>Lachnospirales</taxon>
        <taxon>Lachnospiraceae</taxon>
        <taxon>Anaerocolumna</taxon>
    </lineage>
</organism>
<evidence type="ECO:0000256" key="1">
    <source>
        <dbReference type="ARBA" id="ARBA00010641"/>
    </source>
</evidence>
<gene>
    <name evidence="6" type="ORF">Ana3638_19165</name>
</gene>
<dbReference type="GO" id="GO:0006352">
    <property type="term" value="P:DNA-templated transcription initiation"/>
    <property type="evidence" value="ECO:0007669"/>
    <property type="project" value="InterPro"/>
</dbReference>
<evidence type="ECO:0000259" key="5">
    <source>
        <dbReference type="Pfam" id="PF04542"/>
    </source>
</evidence>
<evidence type="ECO:0000313" key="6">
    <source>
        <dbReference type="EMBL" id="QHQ63826.1"/>
    </source>
</evidence>
<dbReference type="Proteomes" id="UP000464314">
    <property type="component" value="Chromosome"/>
</dbReference>
<dbReference type="KEGG" id="anr:Ana3638_19165"/>
<protein>
    <submittedName>
        <fullName evidence="6">Sigma-70 family RNA polymerase sigma factor</fullName>
    </submittedName>
</protein>
<dbReference type="InterPro" id="IPR014284">
    <property type="entry name" value="RNA_pol_sigma-70_dom"/>
</dbReference>
<feature type="domain" description="RNA polymerase sigma-70 region 2" evidence="5">
    <location>
        <begin position="2"/>
        <end position="66"/>
    </location>
</feature>
<dbReference type="NCBIfam" id="TIGR02937">
    <property type="entry name" value="sigma70-ECF"/>
    <property type="match status" value="1"/>
</dbReference>
<dbReference type="InterPro" id="IPR039425">
    <property type="entry name" value="RNA_pol_sigma-70-like"/>
</dbReference>
<dbReference type="InterPro" id="IPR013325">
    <property type="entry name" value="RNA_pol_sigma_r2"/>
</dbReference>
<dbReference type="AlphaFoldDB" id="A0A6P1TVU1"/>
<dbReference type="InterPro" id="IPR007627">
    <property type="entry name" value="RNA_pol_sigma70_r2"/>
</dbReference>
<keyword evidence="7" id="KW-1185">Reference proteome</keyword>
<accession>A0A6P1TVU1</accession>
<reference evidence="6 7" key="1">
    <citation type="submission" date="2020-01" db="EMBL/GenBank/DDBJ databases">
        <title>Genome analysis of Anaerocolumna sp. CBA3638.</title>
        <authorList>
            <person name="Kim J."/>
            <person name="Roh S.W."/>
        </authorList>
    </citation>
    <scope>NUCLEOTIDE SEQUENCE [LARGE SCALE GENOMIC DNA]</scope>
    <source>
        <strain evidence="6 7">CBA3638</strain>
    </source>
</reference>
<dbReference type="Gene3D" id="1.10.10.10">
    <property type="entry name" value="Winged helix-like DNA-binding domain superfamily/Winged helix DNA-binding domain"/>
    <property type="match status" value="1"/>
</dbReference>
<dbReference type="SUPFAM" id="SSF88946">
    <property type="entry name" value="Sigma2 domain of RNA polymerase sigma factors"/>
    <property type="match status" value="1"/>
</dbReference>
<dbReference type="PANTHER" id="PTHR43133:SF60">
    <property type="entry name" value="RNA POLYMERASE SIGMA FACTOR SIGV"/>
    <property type="match status" value="1"/>
</dbReference>
<name>A0A6P1TVU1_9FIRM</name>
<evidence type="ECO:0000256" key="4">
    <source>
        <dbReference type="ARBA" id="ARBA00023163"/>
    </source>
</evidence>
<dbReference type="Pfam" id="PF04542">
    <property type="entry name" value="Sigma70_r2"/>
    <property type="match status" value="1"/>
</dbReference>
<evidence type="ECO:0000256" key="3">
    <source>
        <dbReference type="ARBA" id="ARBA00023082"/>
    </source>
</evidence>
<evidence type="ECO:0000256" key="2">
    <source>
        <dbReference type="ARBA" id="ARBA00023015"/>
    </source>
</evidence>
<dbReference type="Gene3D" id="1.10.1740.10">
    <property type="match status" value="1"/>
</dbReference>
<sequence>METYGNLVFSICYKLVQSYFDAEDLAQDTFLSAYKNLTNFDGKNEKAWVCKIATNKCLDYLKRAGRNVIPTEDTYFNELHCNKPSPEEYVLETDIKQKLYELCSQLKSPYQEVALDYFYYEKEISEIVKLSGKNIKTIQTQVYRAKIMLRKLWRKE</sequence>
<dbReference type="InterPro" id="IPR036388">
    <property type="entry name" value="WH-like_DNA-bd_sf"/>
</dbReference>